<accession>A0A603A1I1</accession>
<comment type="caution">
    <text evidence="1">The sequence shown here is derived from an EMBL/GenBank/DDBJ whole genome shotgun (WGS) entry which is preliminary data.</text>
</comment>
<sequence>MCGVSVGRILLPYGMREIDGYGKNVWEFFNRSGDVIGLPFRLARRPSDEKLMAVSWQDENCHLTWEYEFGRIVYFSFGDKIEPEELQNIMKVMSWKLSRADGELRGLPAAEYPHTFCKWKVLNRR</sequence>
<evidence type="ECO:0000313" key="1">
    <source>
        <dbReference type="EMBL" id="ECT8541873.1"/>
    </source>
</evidence>
<organism evidence="1">
    <name type="scientific">Salmonella virchow</name>
    <dbReference type="NCBI Taxonomy" id="48409"/>
    <lineage>
        <taxon>Bacteria</taxon>
        <taxon>Pseudomonadati</taxon>
        <taxon>Pseudomonadota</taxon>
        <taxon>Gammaproteobacteria</taxon>
        <taxon>Enterobacterales</taxon>
        <taxon>Enterobacteriaceae</taxon>
        <taxon>Salmonella</taxon>
    </lineage>
</organism>
<dbReference type="EMBL" id="AAKOCB010000027">
    <property type="protein sequence ID" value="ECT8541873.1"/>
    <property type="molecule type" value="Genomic_DNA"/>
</dbReference>
<name>A0A603A1I1_SALVI</name>
<proteinExistence type="predicted"/>
<reference evidence="1" key="1">
    <citation type="submission" date="2018-07" db="EMBL/GenBank/DDBJ databases">
        <authorList>
            <consortium name="PulseNet: The National Subtyping Network for Foodborne Disease Surveillance"/>
            <person name="Tarr C.L."/>
            <person name="Trees E."/>
            <person name="Katz L.S."/>
            <person name="Carleton-Romer H.A."/>
            <person name="Stroika S."/>
            <person name="Kucerova Z."/>
            <person name="Roache K.F."/>
            <person name="Sabol A.L."/>
            <person name="Besser J."/>
            <person name="Gerner-Smidt P."/>
        </authorList>
    </citation>
    <scope>NUCLEOTIDE SEQUENCE</scope>
    <source>
        <strain evidence="1">PNUSAS007903</strain>
    </source>
</reference>
<protein>
    <submittedName>
        <fullName evidence="1">Uncharacterized protein</fullName>
    </submittedName>
</protein>
<dbReference type="AlphaFoldDB" id="A0A603A1I1"/>
<gene>
    <name evidence="1" type="ORF">B0F00_24520</name>
</gene>